<dbReference type="EMBL" id="QETB01000001">
    <property type="protein sequence ID" value="PWF27206.1"/>
    <property type="molecule type" value="Genomic_DNA"/>
</dbReference>
<dbReference type="OrthoDB" id="3236524at2"/>
<dbReference type="SUPFAM" id="SSF159888">
    <property type="entry name" value="YdhG-like"/>
    <property type="match status" value="1"/>
</dbReference>
<reference evidence="3" key="1">
    <citation type="submission" date="2018-05" db="EMBL/GenBank/DDBJ databases">
        <authorList>
            <person name="Li Y."/>
        </authorList>
    </citation>
    <scope>NUCLEOTIDE SEQUENCE [LARGE SCALE GENOMIC DNA]</scope>
    <source>
        <strain evidence="3">sk1b4</strain>
    </source>
</reference>
<keyword evidence="3" id="KW-1185">Reference proteome</keyword>
<evidence type="ECO:0000313" key="3">
    <source>
        <dbReference type="Proteomes" id="UP000245283"/>
    </source>
</evidence>
<gene>
    <name evidence="2" type="ORF">DD236_02055</name>
</gene>
<dbReference type="InterPro" id="IPR014922">
    <property type="entry name" value="YdhG-like"/>
</dbReference>
<dbReference type="RefSeq" id="WP_109092705.1">
    <property type="nucleotide sequence ID" value="NZ_QETB01000001.1"/>
</dbReference>
<evidence type="ECO:0000313" key="2">
    <source>
        <dbReference type="EMBL" id="PWF27206.1"/>
    </source>
</evidence>
<proteinExistence type="predicted"/>
<dbReference type="AlphaFoldDB" id="A0A2V1K6W8"/>
<feature type="domain" description="YdhG-like" evidence="1">
    <location>
        <begin position="20"/>
        <end position="114"/>
    </location>
</feature>
<sequence length="117" mass="13805">MPFPKRQDPDDLFGHLNAVQRPHLEELRRISLSYVPQVHEELKWNLPAYTRDGQMMWMLQPFTNHCSLRFTPEFFIPFQDEVAAAGYEYGAGFLKIHYIQALPEELCKRLIEARLAE</sequence>
<accession>A0A2V1K6W8</accession>
<protein>
    <submittedName>
        <fullName evidence="2">DUF1801 domain-containing protein</fullName>
    </submittedName>
</protein>
<dbReference type="Proteomes" id="UP000245283">
    <property type="component" value="Unassembled WGS sequence"/>
</dbReference>
<comment type="caution">
    <text evidence="2">The sequence shown here is derived from an EMBL/GenBank/DDBJ whole genome shotgun (WGS) entry which is preliminary data.</text>
</comment>
<name>A0A2V1K6W8_9ACTO</name>
<evidence type="ECO:0000259" key="1">
    <source>
        <dbReference type="Pfam" id="PF08818"/>
    </source>
</evidence>
<organism evidence="2 3">
    <name type="scientific">Ancrocorticia populi</name>
    <dbReference type="NCBI Taxonomy" id="2175228"/>
    <lineage>
        <taxon>Bacteria</taxon>
        <taxon>Bacillati</taxon>
        <taxon>Actinomycetota</taxon>
        <taxon>Actinomycetes</taxon>
        <taxon>Actinomycetales</taxon>
        <taxon>Actinomycetaceae</taxon>
        <taxon>Ancrocorticia</taxon>
    </lineage>
</organism>
<dbReference type="Gene3D" id="3.90.1150.200">
    <property type="match status" value="1"/>
</dbReference>
<dbReference type="Pfam" id="PF08818">
    <property type="entry name" value="DUF1801"/>
    <property type="match status" value="1"/>
</dbReference>